<dbReference type="GO" id="GO:0046872">
    <property type="term" value="F:metal ion binding"/>
    <property type="evidence" value="ECO:0007669"/>
    <property type="project" value="UniProtKB-KW"/>
</dbReference>
<dbReference type="InterPro" id="IPR051804">
    <property type="entry name" value="Carb_Metab_Reg_Kinase/Isom"/>
</dbReference>
<comment type="cofactor">
    <cofactor evidence="1">
        <name>Mg(2+)</name>
        <dbReference type="ChEBI" id="CHEBI:18420"/>
    </cofactor>
</comment>
<dbReference type="FunFam" id="3.30.420.40:FF:000153">
    <property type="entry name" value="Putative fructokinase"/>
    <property type="match status" value="1"/>
</dbReference>
<dbReference type="CDD" id="cd24067">
    <property type="entry name" value="ASKHA_NBD_ROK_BsFRK-like"/>
    <property type="match status" value="1"/>
</dbReference>
<dbReference type="EMBL" id="MDHN01000002">
    <property type="protein sequence ID" value="OFC72722.1"/>
    <property type="molecule type" value="Genomic_DNA"/>
</dbReference>
<dbReference type="Proteomes" id="UP000175691">
    <property type="component" value="Unassembled WGS sequence"/>
</dbReference>
<dbReference type="InterPro" id="IPR043129">
    <property type="entry name" value="ATPase_NBD"/>
</dbReference>
<evidence type="ECO:0000256" key="11">
    <source>
        <dbReference type="ARBA" id="ARBA00038887"/>
    </source>
</evidence>
<dbReference type="EC" id="2.7.1.4" evidence="11"/>
<keyword evidence="9" id="KW-0460">Magnesium</keyword>
<evidence type="ECO:0000313" key="13">
    <source>
        <dbReference type="EMBL" id="OFC72722.1"/>
    </source>
</evidence>
<dbReference type="SUPFAM" id="SSF53067">
    <property type="entry name" value="Actin-like ATPase domain"/>
    <property type="match status" value="1"/>
</dbReference>
<dbReference type="RefSeq" id="WP_070123192.1">
    <property type="nucleotide sequence ID" value="NZ_MDHN01000002.1"/>
</dbReference>
<dbReference type="PANTHER" id="PTHR42742">
    <property type="entry name" value="TRANSCRIPTIONAL REPRESSOR MPRA"/>
    <property type="match status" value="1"/>
</dbReference>
<keyword evidence="3" id="KW-0808">Transferase</keyword>
<evidence type="ECO:0000256" key="2">
    <source>
        <dbReference type="ARBA" id="ARBA00006479"/>
    </source>
</evidence>
<keyword evidence="14" id="KW-1185">Reference proteome</keyword>
<evidence type="ECO:0000256" key="7">
    <source>
        <dbReference type="ARBA" id="ARBA00022833"/>
    </source>
</evidence>
<keyword evidence="7" id="KW-0862">Zinc</keyword>
<keyword evidence="5" id="KW-0547">Nucleotide-binding</keyword>
<accession>A0A1E7ZH00</accession>
<evidence type="ECO:0000256" key="5">
    <source>
        <dbReference type="ARBA" id="ARBA00022741"/>
    </source>
</evidence>
<dbReference type="GO" id="GO:0005524">
    <property type="term" value="F:ATP binding"/>
    <property type="evidence" value="ECO:0007669"/>
    <property type="project" value="UniProtKB-KW"/>
</dbReference>
<comment type="catalytic activity">
    <reaction evidence="12">
        <text>D-fructose + ATP = D-fructose 6-phosphate + ADP + H(+)</text>
        <dbReference type="Rhea" id="RHEA:16125"/>
        <dbReference type="ChEBI" id="CHEBI:15378"/>
        <dbReference type="ChEBI" id="CHEBI:30616"/>
        <dbReference type="ChEBI" id="CHEBI:37721"/>
        <dbReference type="ChEBI" id="CHEBI:61527"/>
        <dbReference type="ChEBI" id="CHEBI:456216"/>
        <dbReference type="EC" id="2.7.1.4"/>
    </reaction>
</comment>
<evidence type="ECO:0000313" key="14">
    <source>
        <dbReference type="Proteomes" id="UP000175691"/>
    </source>
</evidence>
<dbReference type="Gene3D" id="3.30.420.40">
    <property type="match status" value="2"/>
</dbReference>
<proteinExistence type="inferred from homology"/>
<protein>
    <recommendedName>
        <fullName evidence="11">fructokinase</fullName>
        <ecNumber evidence="11">2.7.1.4</ecNumber>
    </recommendedName>
</protein>
<dbReference type="STRING" id="1656094.BFC18_01570"/>
<comment type="similarity">
    <text evidence="2">Belongs to the ROK (NagC/XylR) family.</text>
</comment>
<evidence type="ECO:0000256" key="10">
    <source>
        <dbReference type="ARBA" id="ARBA00023277"/>
    </source>
</evidence>
<dbReference type="AlphaFoldDB" id="A0A1E7ZH00"/>
<evidence type="ECO:0000256" key="12">
    <source>
        <dbReference type="ARBA" id="ARBA00048451"/>
    </source>
</evidence>
<dbReference type="InterPro" id="IPR049874">
    <property type="entry name" value="ROK_cs"/>
</dbReference>
<comment type="caution">
    <text evidence="13">The sequence shown here is derived from an EMBL/GenBank/DDBJ whole genome shotgun (WGS) entry which is preliminary data.</text>
</comment>
<dbReference type="GO" id="GO:0008865">
    <property type="term" value="F:fructokinase activity"/>
    <property type="evidence" value="ECO:0007669"/>
    <property type="project" value="UniProtKB-EC"/>
</dbReference>
<keyword evidence="4" id="KW-0479">Metal-binding</keyword>
<reference evidence="13 14" key="1">
    <citation type="submission" date="2016-08" db="EMBL/GenBank/DDBJ databases">
        <authorList>
            <person name="Seilhamer J.J."/>
        </authorList>
    </citation>
    <scope>NUCLEOTIDE SEQUENCE [LARGE SCALE GENOMIC DNA]</scope>
    <source>
        <strain evidence="13 14">KCTC 42603</strain>
    </source>
</reference>
<keyword evidence="6" id="KW-0418">Kinase</keyword>
<evidence type="ECO:0000256" key="3">
    <source>
        <dbReference type="ARBA" id="ARBA00022679"/>
    </source>
</evidence>
<evidence type="ECO:0000256" key="9">
    <source>
        <dbReference type="ARBA" id="ARBA00022842"/>
    </source>
</evidence>
<gene>
    <name evidence="13" type="ORF">BFC18_01570</name>
</gene>
<keyword evidence="8" id="KW-0067">ATP-binding</keyword>
<keyword evidence="10" id="KW-0119">Carbohydrate metabolism</keyword>
<evidence type="ECO:0000256" key="4">
    <source>
        <dbReference type="ARBA" id="ARBA00022723"/>
    </source>
</evidence>
<evidence type="ECO:0000256" key="6">
    <source>
        <dbReference type="ARBA" id="ARBA00022777"/>
    </source>
</evidence>
<name>A0A1E7ZH00_9ALTE</name>
<dbReference type="PROSITE" id="PS01125">
    <property type="entry name" value="ROK"/>
    <property type="match status" value="1"/>
</dbReference>
<dbReference type="Pfam" id="PF00480">
    <property type="entry name" value="ROK"/>
    <property type="match status" value="1"/>
</dbReference>
<evidence type="ECO:0000256" key="8">
    <source>
        <dbReference type="ARBA" id="ARBA00022840"/>
    </source>
</evidence>
<dbReference type="OrthoDB" id="9783435at2"/>
<organism evidence="13 14">
    <name type="scientific">Alteromonas confluentis</name>
    <dbReference type="NCBI Taxonomy" id="1656094"/>
    <lineage>
        <taxon>Bacteria</taxon>
        <taxon>Pseudomonadati</taxon>
        <taxon>Pseudomonadota</taxon>
        <taxon>Gammaproteobacteria</taxon>
        <taxon>Alteromonadales</taxon>
        <taxon>Alteromonadaceae</taxon>
        <taxon>Alteromonas/Salinimonas group</taxon>
        <taxon>Alteromonas</taxon>
    </lineage>
</organism>
<dbReference type="PANTHER" id="PTHR42742:SF3">
    <property type="entry name" value="FRUCTOKINASE"/>
    <property type="match status" value="1"/>
</dbReference>
<sequence>MALRDPFYAVIEAGGTKFNCAIVDENRNIIEELRVPTTTPAETLSACVGFFKHQKTLGRDFSEMGIASFGPLDLKPDSTYWGYVTKTPKPNWSFTSVAPYLGDALGCRVAIDTDVNAAAMAEHRWGAGQNANVVIYVTVGTGVGGGVVINGKPLHGLVHPEIGHFKVIPPAGIEGVCPFHGNCVEGLASGAALGKIWGQPSETLGDDHEAWDKLADVLAQLSHNLLVGFSAEKIVFGGGVMQKDGMLEKIIAKTADSLADYIVFPDGTGLNDIIVLPGLGTRSGLLGALALLDS</sequence>
<evidence type="ECO:0000256" key="1">
    <source>
        <dbReference type="ARBA" id="ARBA00001946"/>
    </source>
</evidence>
<dbReference type="InterPro" id="IPR000600">
    <property type="entry name" value="ROK"/>
</dbReference>